<evidence type="ECO:0000313" key="1">
    <source>
        <dbReference type="EMBL" id="PJB82290.1"/>
    </source>
</evidence>
<reference evidence="2" key="1">
    <citation type="submission" date="2017-09" db="EMBL/GenBank/DDBJ databases">
        <title>Depth-based differentiation of microbial function through sediment-hosted aquifers and enrichment of novel symbionts in the deep terrestrial subsurface.</title>
        <authorList>
            <person name="Probst A.J."/>
            <person name="Ladd B."/>
            <person name="Jarett J.K."/>
            <person name="Geller-Mcgrath D.E."/>
            <person name="Sieber C.M.K."/>
            <person name="Emerson J.B."/>
            <person name="Anantharaman K."/>
            <person name="Thomas B.C."/>
            <person name="Malmstrom R."/>
            <person name="Stieglmeier M."/>
            <person name="Klingl A."/>
            <person name="Woyke T."/>
            <person name="Ryan C.M."/>
            <person name="Banfield J.F."/>
        </authorList>
    </citation>
    <scope>NUCLEOTIDE SEQUENCE [LARGE SCALE GENOMIC DNA]</scope>
</reference>
<sequence>MPREKRVKRHMRKTHATGGCGKRITEAGKMLAEGEEKRRKELVALYRLDPNTSWETILCVQTELDRLVLVEKLNLPEDTTFPEAIRVFSEYRHAKRAARVGLPPTASWFDIARREPDWLKSIRLCS</sequence>
<name>A0A2M8D640_9BACT</name>
<proteinExistence type="predicted"/>
<comment type="caution">
    <text evidence="1">The sequence shown here is derived from an EMBL/GenBank/DDBJ whole genome shotgun (WGS) entry which is preliminary data.</text>
</comment>
<gene>
    <name evidence="1" type="ORF">CO088_03755</name>
</gene>
<organism evidence="1 2">
    <name type="scientific">Candidatus Yonathbacteria bacterium CG_4_9_14_0_8_um_filter_46_47</name>
    <dbReference type="NCBI Taxonomy" id="1975106"/>
    <lineage>
        <taxon>Bacteria</taxon>
        <taxon>Candidatus Yonathiibacteriota</taxon>
    </lineage>
</organism>
<evidence type="ECO:0000313" key="2">
    <source>
        <dbReference type="Proteomes" id="UP000229236"/>
    </source>
</evidence>
<protein>
    <submittedName>
        <fullName evidence="1">Uncharacterized protein</fullName>
    </submittedName>
</protein>
<dbReference type="Proteomes" id="UP000229236">
    <property type="component" value="Unassembled WGS sequence"/>
</dbReference>
<dbReference type="AlphaFoldDB" id="A0A2M8D640"/>
<dbReference type="EMBL" id="PFTM01000061">
    <property type="protein sequence ID" value="PJB82290.1"/>
    <property type="molecule type" value="Genomic_DNA"/>
</dbReference>
<accession>A0A2M8D640</accession>